<feature type="zinc finger region" description="C3H1-type" evidence="8">
    <location>
        <begin position="405"/>
        <end position="429"/>
    </location>
</feature>
<keyword evidence="7" id="KW-0539">Nucleus</keyword>
<comment type="subcellular location">
    <subcellularLocation>
        <location evidence="1">Nucleus</location>
    </subcellularLocation>
</comment>
<dbReference type="GO" id="GO:0005737">
    <property type="term" value="C:cytoplasm"/>
    <property type="evidence" value="ECO:0007669"/>
    <property type="project" value="TreeGrafter"/>
</dbReference>
<evidence type="ECO:0000313" key="12">
    <source>
        <dbReference type="Proteomes" id="UP000242877"/>
    </source>
</evidence>
<gene>
    <name evidence="11" type="ORF">AAP_03788</name>
</gene>
<feature type="compositionally biased region" description="Polar residues" evidence="9">
    <location>
        <begin position="144"/>
        <end position="157"/>
    </location>
</feature>
<feature type="domain" description="C3H1-type" evidence="10">
    <location>
        <begin position="405"/>
        <end position="429"/>
    </location>
</feature>
<dbReference type="Gene3D" id="4.10.1000.40">
    <property type="match status" value="1"/>
</dbReference>
<dbReference type="GO" id="GO:0008143">
    <property type="term" value="F:poly(A) binding"/>
    <property type="evidence" value="ECO:0007669"/>
    <property type="project" value="InterPro"/>
</dbReference>
<reference evidence="11 12" key="1">
    <citation type="journal article" date="2016" name="Genome Biol. Evol.">
        <title>Divergent and convergent evolution of fungal pathogenicity.</title>
        <authorList>
            <person name="Shang Y."/>
            <person name="Xiao G."/>
            <person name="Zheng P."/>
            <person name="Cen K."/>
            <person name="Zhan S."/>
            <person name="Wang C."/>
        </authorList>
    </citation>
    <scope>NUCLEOTIDE SEQUENCE [LARGE SCALE GENOMIC DNA]</scope>
    <source>
        <strain evidence="11 12">ARSEF 7405</strain>
    </source>
</reference>
<dbReference type="Pfam" id="PF22683">
    <property type="entry name" value="Nab2-like_zf-CCCH"/>
    <property type="match status" value="1"/>
</dbReference>
<accession>A0A162IAA5</accession>
<feature type="region of interest" description="Disordered" evidence="9">
    <location>
        <begin position="290"/>
        <end position="341"/>
    </location>
</feature>
<sequence length="532" mass="58359">MAVTVQPDTPLAQALSEVVQPKLVEVGWSTGGGDDSALAEYVILMLVNGKTQEQIASELSNDLLGLGPDDTEAVDFAKWLFEQVEVLNRKLNGGGEEQPSAQETASAAENDDAMQISHEGQEQDQQMTEGDASLQALPEIPTGPRSQRNATHQQQNPRGRMMGHINKAMERTGDNLLHKVRGSPGSGRVNSHWDNNQRNQRNAPRNGRMLPGRQNMMGNNAAMNMNMMPGPNGPNMMPMNQQQQMQMLALLEEQARMMSQIMPGFVPPAINPNFNRNQGTQQRGRSLFERTEFANNNQRRNNARNARDQQREQQLSTSEMEIDTKPAGGPQGSSEMTDVKTSEAQEGVCKWNLMCRNPDCPYAHQSPAAPQGAPIDATDVCSFGAACKNRKCAGRHPSPAKRTTYQAEELCRFFPNCTNPNCRFKHPNVPMCRNGADCTTPGCKFTHLTIACKFNPCLNPACPFKHEEGQKSQSSDKAWAVGDGTKPHVSERRFVDENGEEELIKPANQTGADTTQTSTSQAGTAENKEAAA</sequence>
<evidence type="ECO:0000256" key="4">
    <source>
        <dbReference type="ARBA" id="ARBA00022737"/>
    </source>
</evidence>
<organism evidence="11 12">
    <name type="scientific">Ascosphaera apis ARSEF 7405</name>
    <dbReference type="NCBI Taxonomy" id="392613"/>
    <lineage>
        <taxon>Eukaryota</taxon>
        <taxon>Fungi</taxon>
        <taxon>Dikarya</taxon>
        <taxon>Ascomycota</taxon>
        <taxon>Pezizomycotina</taxon>
        <taxon>Eurotiomycetes</taxon>
        <taxon>Eurotiomycetidae</taxon>
        <taxon>Onygenales</taxon>
        <taxon>Ascosphaeraceae</taxon>
        <taxon>Ascosphaera</taxon>
    </lineage>
</organism>
<dbReference type="Proteomes" id="UP000242877">
    <property type="component" value="Unassembled WGS sequence"/>
</dbReference>
<evidence type="ECO:0000256" key="3">
    <source>
        <dbReference type="ARBA" id="ARBA00022723"/>
    </source>
</evidence>
<evidence type="ECO:0000256" key="9">
    <source>
        <dbReference type="SAM" id="MobiDB-lite"/>
    </source>
</evidence>
<proteinExistence type="inferred from homology"/>
<feature type="compositionally biased region" description="Basic and acidic residues" evidence="9">
    <location>
        <begin position="485"/>
        <end position="496"/>
    </location>
</feature>
<dbReference type="InterPro" id="IPR000571">
    <property type="entry name" value="Znf_CCCH"/>
</dbReference>
<keyword evidence="12" id="KW-1185">Reference proteome</keyword>
<feature type="region of interest" description="Disordered" evidence="9">
    <location>
        <begin position="182"/>
        <end position="212"/>
    </location>
</feature>
<feature type="region of interest" description="Disordered" evidence="9">
    <location>
        <begin position="136"/>
        <end position="160"/>
    </location>
</feature>
<dbReference type="PANTHER" id="PTHR14738">
    <property type="entry name" value="ZINC FINGER CCCH DOMAIN-CONTAINING PROTEIN 14"/>
    <property type="match status" value="1"/>
</dbReference>
<evidence type="ECO:0000256" key="7">
    <source>
        <dbReference type="ARBA" id="ARBA00023242"/>
    </source>
</evidence>
<dbReference type="Pfam" id="PF14608">
    <property type="entry name" value="zf-CCCH_2"/>
    <property type="match status" value="4"/>
</dbReference>
<dbReference type="OrthoDB" id="438553at2759"/>
<keyword evidence="3 8" id="KW-0479">Metal-binding</keyword>
<dbReference type="EMBL" id="AZGZ01000016">
    <property type="protein sequence ID" value="KZZ90693.1"/>
    <property type="molecule type" value="Genomic_DNA"/>
</dbReference>
<dbReference type="GO" id="GO:0008270">
    <property type="term" value="F:zinc ion binding"/>
    <property type="evidence" value="ECO:0007669"/>
    <property type="project" value="UniProtKB-KW"/>
</dbReference>
<feature type="compositionally biased region" description="Low complexity" evidence="9">
    <location>
        <begin position="509"/>
        <end position="525"/>
    </location>
</feature>
<dbReference type="FunFam" id="4.10.1000.40:FF:000002">
    <property type="entry name" value="Nuclear polyadenylated RNA-binding protein Nab2"/>
    <property type="match status" value="1"/>
</dbReference>
<keyword evidence="6 8" id="KW-0862">Zinc</keyword>
<name>A0A162IAA5_9EURO</name>
<evidence type="ECO:0000259" key="10">
    <source>
        <dbReference type="PROSITE" id="PS50103"/>
    </source>
</evidence>
<dbReference type="InterPro" id="IPR043094">
    <property type="entry name" value="Nab2/ZC3H14_N_sf"/>
</dbReference>
<dbReference type="PROSITE" id="PS50103">
    <property type="entry name" value="ZF_C3H1"/>
    <property type="match status" value="1"/>
</dbReference>
<dbReference type="InterPro" id="IPR040366">
    <property type="entry name" value="Nab2/ZC3H14"/>
</dbReference>
<dbReference type="GO" id="GO:0005634">
    <property type="term" value="C:nucleus"/>
    <property type="evidence" value="ECO:0007669"/>
    <property type="project" value="UniProtKB-SubCell"/>
</dbReference>
<protein>
    <submittedName>
        <fullName evidence="11">Nuclear polyadenylated RNA-binding protein Nab2</fullName>
    </submittedName>
</protein>
<keyword evidence="5 8" id="KW-0863">Zinc-finger</keyword>
<evidence type="ECO:0000313" key="11">
    <source>
        <dbReference type="EMBL" id="KZZ90693.1"/>
    </source>
</evidence>
<evidence type="ECO:0000256" key="8">
    <source>
        <dbReference type="PROSITE-ProRule" id="PRU00723"/>
    </source>
</evidence>
<dbReference type="InterPro" id="IPR055046">
    <property type="entry name" value="Nab2-like_Znf-CCCH"/>
</dbReference>
<dbReference type="AlphaFoldDB" id="A0A162IAA5"/>
<evidence type="ECO:0000256" key="2">
    <source>
        <dbReference type="ARBA" id="ARBA00008423"/>
    </source>
</evidence>
<evidence type="ECO:0000256" key="5">
    <source>
        <dbReference type="ARBA" id="ARBA00022771"/>
    </source>
</evidence>
<comment type="caution">
    <text evidence="11">The sequence shown here is derived from an EMBL/GenBank/DDBJ whole genome shotgun (WGS) entry which is preliminary data.</text>
</comment>
<comment type="similarity">
    <text evidence="2">Belongs to the ZC3H14 family.</text>
</comment>
<evidence type="ECO:0000256" key="6">
    <source>
        <dbReference type="ARBA" id="ARBA00022833"/>
    </source>
</evidence>
<dbReference type="Gene3D" id="1.10.340.40">
    <property type="entry name" value="Nuclear abundant poly(A) RNA-bind protein 2, N-terminal domain"/>
    <property type="match status" value="1"/>
</dbReference>
<dbReference type="PANTHER" id="PTHR14738:SF29">
    <property type="entry name" value="ZINC FINGER CCCH DOMAIN-CONTAINING PROTEIN 14"/>
    <property type="match status" value="1"/>
</dbReference>
<dbReference type="FunFam" id="1.10.340.40:FF:000001">
    <property type="entry name" value="Nuclear polyadenylated RNA-binding protein nab2"/>
    <property type="match status" value="1"/>
</dbReference>
<evidence type="ECO:0000256" key="1">
    <source>
        <dbReference type="ARBA" id="ARBA00004123"/>
    </source>
</evidence>
<feature type="compositionally biased region" description="Low complexity" evidence="9">
    <location>
        <begin position="196"/>
        <end position="212"/>
    </location>
</feature>
<feature type="compositionally biased region" description="Low complexity" evidence="9">
    <location>
        <begin position="294"/>
        <end position="304"/>
    </location>
</feature>
<dbReference type="FunFam" id="4.10.1000.30:FF:000002">
    <property type="entry name" value="Nuclear polyadenylated RNA-binding protein Nab2"/>
    <property type="match status" value="1"/>
</dbReference>
<keyword evidence="4" id="KW-0677">Repeat</keyword>
<dbReference type="Gene3D" id="4.10.1000.30">
    <property type="match status" value="1"/>
</dbReference>
<dbReference type="VEuPathDB" id="FungiDB:AAP_03788"/>
<dbReference type="GO" id="GO:0043488">
    <property type="term" value="P:regulation of mRNA stability"/>
    <property type="evidence" value="ECO:0007669"/>
    <property type="project" value="InterPro"/>
</dbReference>
<feature type="region of interest" description="Disordered" evidence="9">
    <location>
        <begin position="473"/>
        <end position="532"/>
    </location>
</feature>